<dbReference type="InterPro" id="IPR031165">
    <property type="entry name" value="GNAT_YJDJ"/>
</dbReference>
<keyword evidence="4" id="KW-1185">Reference proteome</keyword>
<evidence type="ECO:0000259" key="1">
    <source>
        <dbReference type="PROSITE" id="PS51186"/>
    </source>
</evidence>
<dbReference type="Proteomes" id="UP001252875">
    <property type="component" value="Unassembled WGS sequence"/>
</dbReference>
<dbReference type="PROSITE" id="PS51186">
    <property type="entry name" value="GNAT"/>
    <property type="match status" value="1"/>
</dbReference>
<feature type="domain" description="N-acetyltransferase" evidence="1">
    <location>
        <begin position="1"/>
        <end position="105"/>
    </location>
</feature>
<dbReference type="PROSITE" id="PS51729">
    <property type="entry name" value="GNAT_YJDJ"/>
    <property type="match status" value="1"/>
</dbReference>
<dbReference type="CDD" id="cd04301">
    <property type="entry name" value="NAT_SF"/>
    <property type="match status" value="1"/>
</dbReference>
<proteinExistence type="predicted"/>
<organism evidence="3 4">
    <name type="scientific">Enterococcus hulanensis</name>
    <dbReference type="NCBI Taxonomy" id="2559929"/>
    <lineage>
        <taxon>Bacteria</taxon>
        <taxon>Bacillati</taxon>
        <taxon>Bacillota</taxon>
        <taxon>Bacilli</taxon>
        <taxon>Lactobacillales</taxon>
        <taxon>Enterococcaceae</taxon>
        <taxon>Enterococcus</taxon>
    </lineage>
</organism>
<comment type="caution">
    <text evidence="3">The sequence shown here is derived from an EMBL/GenBank/DDBJ whole genome shotgun (WGS) entry which is preliminary data.</text>
</comment>
<sequence>MSTKSKYFNLRRIIMEIKEEKERFVLLNDANEEAGEMTWSNAGSEIMIIDHTFVDPTYRGQGLAEKLVAAGVEKARNEGKKIIPLCPFAKKEFEEKSEYADVLRK</sequence>
<dbReference type="PANTHER" id="PTHR31435">
    <property type="entry name" value="PROTEIN NATD1"/>
    <property type="match status" value="1"/>
</dbReference>
<evidence type="ECO:0000313" key="3">
    <source>
        <dbReference type="EMBL" id="MDT2601495.1"/>
    </source>
</evidence>
<dbReference type="EMBL" id="JARPYI010000011">
    <property type="protein sequence ID" value="MDT2601495.1"/>
    <property type="molecule type" value="Genomic_DNA"/>
</dbReference>
<gene>
    <name evidence="3" type="ORF">P7D85_17035</name>
</gene>
<protein>
    <submittedName>
        <fullName evidence="3">GNAT family N-acetyltransferase</fullName>
    </submittedName>
</protein>
<reference evidence="3 4" key="1">
    <citation type="submission" date="2023-03" db="EMBL/GenBank/DDBJ databases">
        <authorList>
            <person name="Shen W."/>
            <person name="Cai J."/>
        </authorList>
    </citation>
    <scope>NUCLEOTIDE SEQUENCE [LARGE SCALE GENOMIC DNA]</scope>
    <source>
        <strain evidence="3 4">D6-4</strain>
    </source>
</reference>
<dbReference type="Pfam" id="PF14542">
    <property type="entry name" value="Acetyltransf_CG"/>
    <property type="match status" value="1"/>
</dbReference>
<dbReference type="InterPro" id="IPR016181">
    <property type="entry name" value="Acyl_CoA_acyltransferase"/>
</dbReference>
<feature type="domain" description="N-acetyltransferase" evidence="2">
    <location>
        <begin position="16"/>
        <end position="104"/>
    </location>
</feature>
<dbReference type="PANTHER" id="PTHR31435:SF10">
    <property type="entry name" value="BSR4717 PROTEIN"/>
    <property type="match status" value="1"/>
</dbReference>
<dbReference type="SUPFAM" id="SSF55729">
    <property type="entry name" value="Acyl-CoA N-acyltransferases (Nat)"/>
    <property type="match status" value="1"/>
</dbReference>
<accession>A0ABU3F2Y8</accession>
<name>A0ABU3F2Y8_9ENTE</name>
<dbReference type="InterPro" id="IPR045057">
    <property type="entry name" value="Gcn5-rel_NAT"/>
</dbReference>
<evidence type="ECO:0000313" key="4">
    <source>
        <dbReference type="Proteomes" id="UP001252875"/>
    </source>
</evidence>
<evidence type="ECO:0000259" key="2">
    <source>
        <dbReference type="PROSITE" id="PS51729"/>
    </source>
</evidence>
<dbReference type="InterPro" id="IPR000182">
    <property type="entry name" value="GNAT_dom"/>
</dbReference>
<dbReference type="Gene3D" id="3.40.630.30">
    <property type="match status" value="1"/>
</dbReference>